<evidence type="ECO:0000256" key="1">
    <source>
        <dbReference type="SAM" id="MobiDB-lite"/>
    </source>
</evidence>
<reference evidence="2 3" key="1">
    <citation type="submission" date="2022-12" db="EMBL/GenBank/DDBJ databases">
        <title>Chromosome-scale assembly of the Ensete ventricosum genome.</title>
        <authorList>
            <person name="Dussert Y."/>
            <person name="Stocks J."/>
            <person name="Wendawek A."/>
            <person name="Woldeyes F."/>
            <person name="Nichols R.A."/>
            <person name="Borrell J.S."/>
        </authorList>
    </citation>
    <scope>NUCLEOTIDE SEQUENCE [LARGE SCALE GENOMIC DNA]</scope>
    <source>
        <strain evidence="3">cv. Maze</strain>
        <tissue evidence="2">Seeds</tissue>
    </source>
</reference>
<sequence>MLASPEPELEAVMEEGFSNSIIQLLSVSLSSSTRTEGKRDALSAAALLLILLQNDWRSQPLLSPDQYAKLSSAGDREQKSAASGGKRRNFDSSSS</sequence>
<dbReference type="EMBL" id="JAQQAF010000005">
    <property type="protein sequence ID" value="KAJ8485432.1"/>
    <property type="molecule type" value="Genomic_DNA"/>
</dbReference>
<protein>
    <submittedName>
        <fullName evidence="2">Uncharacterized protein</fullName>
    </submittedName>
</protein>
<keyword evidence="3" id="KW-1185">Reference proteome</keyword>
<dbReference type="AlphaFoldDB" id="A0AAV8QT59"/>
<accession>A0AAV8QT59</accession>
<evidence type="ECO:0000313" key="2">
    <source>
        <dbReference type="EMBL" id="KAJ8485432.1"/>
    </source>
</evidence>
<dbReference type="Proteomes" id="UP001222027">
    <property type="component" value="Unassembled WGS sequence"/>
</dbReference>
<comment type="caution">
    <text evidence="2">The sequence shown here is derived from an EMBL/GenBank/DDBJ whole genome shotgun (WGS) entry which is preliminary data.</text>
</comment>
<feature type="region of interest" description="Disordered" evidence="1">
    <location>
        <begin position="69"/>
        <end position="95"/>
    </location>
</feature>
<evidence type="ECO:0000313" key="3">
    <source>
        <dbReference type="Proteomes" id="UP001222027"/>
    </source>
</evidence>
<gene>
    <name evidence="2" type="ORF">OPV22_017917</name>
</gene>
<proteinExistence type="predicted"/>
<organism evidence="2 3">
    <name type="scientific">Ensete ventricosum</name>
    <name type="common">Abyssinian banana</name>
    <name type="synonym">Musa ensete</name>
    <dbReference type="NCBI Taxonomy" id="4639"/>
    <lineage>
        <taxon>Eukaryota</taxon>
        <taxon>Viridiplantae</taxon>
        <taxon>Streptophyta</taxon>
        <taxon>Embryophyta</taxon>
        <taxon>Tracheophyta</taxon>
        <taxon>Spermatophyta</taxon>
        <taxon>Magnoliopsida</taxon>
        <taxon>Liliopsida</taxon>
        <taxon>Zingiberales</taxon>
        <taxon>Musaceae</taxon>
        <taxon>Ensete</taxon>
    </lineage>
</organism>
<name>A0AAV8QT59_ENSVE</name>